<feature type="region of interest" description="Disordered" evidence="1">
    <location>
        <begin position="1"/>
        <end position="77"/>
    </location>
</feature>
<dbReference type="OMA" id="RDIWGNH"/>
<sequence length="439" mass="50417">MPRGRRKQTVESNEEYLSEDHVGQKKSQQTLAHESDSEMEEESFAVGGHQSGEVSKMEPNSKNPTDMDADIEVEDEEKNVEVKRRGKTKLLLVWNIPRGHRIVVHCNELDQPIGEEAGIMGKFLGMVARNGNLCSLSYKDWRLLIGKKERLTNEQKNKEDIHKQVKRRFLYPARMEKWVLKTIGERWRQHKSNLKSIYYDAHKGLEANYNNVPPGVIADQWIALVNHWVTTKAKGCLDDLPANQFQTSSKRKRVYVEPQNQEFRMDNEKTYSQKIKVADTRQGKLQRTDRLATTHKTRQFEMERDITFDNTKLANSSKSMTKEATSNSLNEEASKNQVKRKDMRSATTFDKTKCATTSKTGAQVFLKSWRCPTKTVALGTILGRDPNHKVGGVKLGREFWMVRVRLVILPIEPLIRPYDNMEVIGDVGNNLIAWPSCCV</sequence>
<accession>A0A1D6EEH9</accession>
<proteinExistence type="predicted"/>
<name>A0A1D6EEH9_MAIZE</name>
<protein>
    <recommendedName>
        <fullName evidence="2">Transposase Tnp1/En/Spm-like domain-containing protein</fullName>
    </recommendedName>
</protein>
<dbReference type="AlphaFoldDB" id="A0A1D6EEH9"/>
<feature type="compositionally biased region" description="Polar residues" evidence="1">
    <location>
        <begin position="311"/>
        <end position="331"/>
    </location>
</feature>
<dbReference type="InParanoid" id="A0A1D6EEH9"/>
<dbReference type="Pfam" id="PF03017">
    <property type="entry name" value="Transposase_23"/>
    <property type="match status" value="1"/>
</dbReference>
<dbReference type="PANTHER" id="PTHR33144">
    <property type="entry name" value="OS10G0409366 PROTEIN-RELATED"/>
    <property type="match status" value="1"/>
</dbReference>
<evidence type="ECO:0000256" key="1">
    <source>
        <dbReference type="SAM" id="MobiDB-lite"/>
    </source>
</evidence>
<organism evidence="3">
    <name type="scientific">Zea mays</name>
    <name type="common">Maize</name>
    <dbReference type="NCBI Taxonomy" id="4577"/>
    <lineage>
        <taxon>Eukaryota</taxon>
        <taxon>Viridiplantae</taxon>
        <taxon>Streptophyta</taxon>
        <taxon>Embryophyta</taxon>
        <taxon>Tracheophyta</taxon>
        <taxon>Spermatophyta</taxon>
        <taxon>Magnoliopsida</taxon>
        <taxon>Liliopsida</taxon>
        <taxon>Poales</taxon>
        <taxon>Poaceae</taxon>
        <taxon>PACMAD clade</taxon>
        <taxon>Panicoideae</taxon>
        <taxon>Andropogonodae</taxon>
        <taxon>Andropogoneae</taxon>
        <taxon>Tripsacinae</taxon>
        <taxon>Zea</taxon>
    </lineage>
</organism>
<feature type="compositionally biased region" description="Acidic residues" evidence="1">
    <location>
        <begin position="67"/>
        <end position="77"/>
    </location>
</feature>
<feature type="domain" description="Transposase Tnp1/En/Spm-like" evidence="2">
    <location>
        <begin position="364"/>
        <end position="426"/>
    </location>
</feature>
<dbReference type="eggNOG" id="ENOG502S42M">
    <property type="taxonomic scope" value="Eukaryota"/>
</dbReference>
<gene>
    <name evidence="3" type="ORF">ZEAMMB73_Zm00001d004225</name>
</gene>
<evidence type="ECO:0000259" key="2">
    <source>
        <dbReference type="Pfam" id="PF03017"/>
    </source>
</evidence>
<reference evidence="3" key="1">
    <citation type="submission" date="2015-12" db="EMBL/GenBank/DDBJ databases">
        <title>Update maize B73 reference genome by single molecule sequencing technologies.</title>
        <authorList>
            <consortium name="Maize Genome Sequencing Project"/>
            <person name="Ware D."/>
        </authorList>
    </citation>
    <scope>NUCLEOTIDE SEQUENCE [LARGE SCALE GENOMIC DNA]</scope>
    <source>
        <tissue evidence="3">Seedling</tissue>
    </source>
</reference>
<dbReference type="PaxDb" id="4577-AC212447.3_FGP001"/>
<dbReference type="InterPro" id="IPR004264">
    <property type="entry name" value="Transposase_23"/>
</dbReference>
<dbReference type="EMBL" id="CM007648">
    <property type="protein sequence ID" value="ONM18633.1"/>
    <property type="molecule type" value="Genomic_DNA"/>
</dbReference>
<evidence type="ECO:0000313" key="3">
    <source>
        <dbReference type="EMBL" id="ONM18633.1"/>
    </source>
</evidence>
<feature type="region of interest" description="Disordered" evidence="1">
    <location>
        <begin position="311"/>
        <end position="345"/>
    </location>
</feature>
<dbReference type="PANTHER" id="PTHR33144:SF16">
    <property type="entry name" value="OS02G0129000 PROTEIN"/>
    <property type="match status" value="1"/>
</dbReference>